<comment type="similarity">
    <text evidence="2">Belongs to the class-I pyridoxal-phosphate-dependent aminotransferase family.</text>
</comment>
<dbReference type="InterPro" id="IPR015422">
    <property type="entry name" value="PyrdxlP-dep_Trfase_small"/>
</dbReference>
<dbReference type="PANTHER" id="PTHR43488:SF2">
    <property type="entry name" value="GLUTAMATE-PYRUVATE AMINOTRANSFERASE ALAA"/>
    <property type="match status" value="1"/>
</dbReference>
<evidence type="ECO:0000256" key="1">
    <source>
        <dbReference type="ARBA" id="ARBA00001933"/>
    </source>
</evidence>
<dbReference type="SUPFAM" id="SSF53383">
    <property type="entry name" value="PLP-dependent transferases"/>
    <property type="match status" value="1"/>
</dbReference>
<feature type="domain" description="Aminotransferase class I/classII large" evidence="7">
    <location>
        <begin position="35"/>
        <end position="394"/>
    </location>
</feature>
<evidence type="ECO:0000256" key="6">
    <source>
        <dbReference type="ARBA" id="ARBA00026106"/>
    </source>
</evidence>
<keyword evidence="5" id="KW-0663">Pyridoxal phosphate</keyword>
<dbReference type="RefSeq" id="WP_094060757.1">
    <property type="nucleotide sequence ID" value="NZ_CP022530.1"/>
</dbReference>
<dbReference type="EC" id="2.6.1.2" evidence="6"/>
<dbReference type="GO" id="GO:0004021">
    <property type="term" value="F:L-alanine:2-oxoglutarate aminotransferase activity"/>
    <property type="evidence" value="ECO:0007669"/>
    <property type="project" value="UniProtKB-EC"/>
</dbReference>
<evidence type="ECO:0000256" key="2">
    <source>
        <dbReference type="ARBA" id="ARBA00007441"/>
    </source>
</evidence>
<evidence type="ECO:0000259" key="7">
    <source>
        <dbReference type="Pfam" id="PF00155"/>
    </source>
</evidence>
<name>A0A222FLE2_9GAMM</name>
<evidence type="ECO:0000256" key="3">
    <source>
        <dbReference type="ARBA" id="ARBA00022576"/>
    </source>
</evidence>
<dbReference type="EMBL" id="CP022530">
    <property type="protein sequence ID" value="ASP39579.1"/>
    <property type="molecule type" value="Genomic_DNA"/>
</dbReference>
<dbReference type="GO" id="GO:0030170">
    <property type="term" value="F:pyridoxal phosphate binding"/>
    <property type="evidence" value="ECO:0007669"/>
    <property type="project" value="InterPro"/>
</dbReference>
<dbReference type="OrthoDB" id="9803354at2"/>
<dbReference type="InterPro" id="IPR015421">
    <property type="entry name" value="PyrdxlP-dep_Trfase_major"/>
</dbReference>
<dbReference type="KEGG" id="bsan:CHH28_13225"/>
<dbReference type="PANTHER" id="PTHR43488">
    <property type="entry name" value="GLUTAMATE-PYRUVATE AMINOTRANSFERASE ALAA"/>
    <property type="match status" value="1"/>
</dbReference>
<dbReference type="InterPro" id="IPR004839">
    <property type="entry name" value="Aminotransferase_I/II_large"/>
</dbReference>
<evidence type="ECO:0000256" key="5">
    <source>
        <dbReference type="ARBA" id="ARBA00022898"/>
    </source>
</evidence>
<dbReference type="Gene3D" id="3.90.1150.10">
    <property type="entry name" value="Aspartate Aminotransferase, domain 1"/>
    <property type="match status" value="1"/>
</dbReference>
<evidence type="ECO:0000313" key="9">
    <source>
        <dbReference type="Proteomes" id="UP000202440"/>
    </source>
</evidence>
<dbReference type="Proteomes" id="UP000202440">
    <property type="component" value="Chromosome"/>
</dbReference>
<dbReference type="AlphaFoldDB" id="A0A222FLE2"/>
<evidence type="ECO:0000313" key="8">
    <source>
        <dbReference type="EMBL" id="ASP39579.1"/>
    </source>
</evidence>
<protein>
    <recommendedName>
        <fullName evidence="6">alanine transaminase</fullName>
        <ecNumber evidence="6">2.6.1.2</ecNumber>
    </recommendedName>
</protein>
<dbReference type="CDD" id="cd00609">
    <property type="entry name" value="AAT_like"/>
    <property type="match status" value="1"/>
</dbReference>
<reference evidence="8 9" key="1">
    <citation type="submission" date="2017-07" db="EMBL/GenBank/DDBJ databases">
        <title>Annotated genome sequence of Bacterioplanes sanyensis isolated from Red Sea.</title>
        <authorList>
            <person name="Rehman Z.U."/>
        </authorList>
    </citation>
    <scope>NUCLEOTIDE SEQUENCE [LARGE SCALE GENOMIC DNA]</scope>
    <source>
        <strain evidence="8 9">NV9</strain>
    </source>
</reference>
<dbReference type="InterPro" id="IPR015424">
    <property type="entry name" value="PyrdxlP-dep_Trfase"/>
</dbReference>
<proteinExistence type="inferred from homology"/>
<keyword evidence="4 8" id="KW-0808">Transferase</keyword>
<dbReference type="InterPro" id="IPR051926">
    <property type="entry name" value="Ala_Aminotransferase"/>
</dbReference>
<accession>A0A222FLE2</accession>
<keyword evidence="3 8" id="KW-0032">Aminotransferase</keyword>
<comment type="cofactor">
    <cofactor evidence="1">
        <name>pyridoxal 5'-phosphate</name>
        <dbReference type="ChEBI" id="CHEBI:597326"/>
    </cofactor>
</comment>
<gene>
    <name evidence="8" type="ORF">CHH28_13225</name>
</gene>
<keyword evidence="9" id="KW-1185">Reference proteome</keyword>
<organism evidence="8 9">
    <name type="scientific">Bacterioplanes sanyensis</name>
    <dbReference type="NCBI Taxonomy" id="1249553"/>
    <lineage>
        <taxon>Bacteria</taxon>
        <taxon>Pseudomonadati</taxon>
        <taxon>Pseudomonadota</taxon>
        <taxon>Gammaproteobacteria</taxon>
        <taxon>Oceanospirillales</taxon>
        <taxon>Oceanospirillaceae</taxon>
        <taxon>Bacterioplanes</taxon>
    </lineage>
</organism>
<dbReference type="Gene3D" id="3.40.640.10">
    <property type="entry name" value="Type I PLP-dependent aspartate aminotransferase-like (Major domain)"/>
    <property type="match status" value="1"/>
</dbReference>
<sequence length="405" mass="45095">MKEVVKSNKLANVFYDIRGPVLQAAKRMEEEGHRILKLNIGNPKPFGLDAPEEIIQDVIYNLPDSEGYADSRGLFSARKAIMQYAQQKNIANVGIEDIIVGNGVSELIVMSMQGLLNNGDEVLVPAPDYPLWTGAVSLAGGRAVHYICDEGSGWYPDLEDMRRKITDKTRALVLINPNNPTGAVYPQEILQGMLDIAREHQLVVFSDEIYDKILFDGAEHISTGSLADDLLIITFNGLSKNYRLAGFRAGWMIISGAKHLAKDYLEGLDMLANMRLCANVPAMHAIQTALGGYQSINDLVAPGGRICQQRDIAYEALNSIDGVSCVKPKGALYCFPKMDTQKFNIANDERMVLDLLEQQKILIVHGTAFNWPYPDHFRVVFLPRPEDLTAAMERMQQFFGGYRQL</sequence>
<dbReference type="Pfam" id="PF00155">
    <property type="entry name" value="Aminotran_1_2"/>
    <property type="match status" value="1"/>
</dbReference>
<evidence type="ECO:0000256" key="4">
    <source>
        <dbReference type="ARBA" id="ARBA00022679"/>
    </source>
</evidence>